<dbReference type="RefSeq" id="WP_189646115.1">
    <property type="nucleotide sequence ID" value="NZ_BMRC01000002.1"/>
</dbReference>
<dbReference type="Gene3D" id="1.10.10.60">
    <property type="entry name" value="Homeodomain-like"/>
    <property type="match status" value="1"/>
</dbReference>
<dbReference type="InterPro" id="IPR006118">
    <property type="entry name" value="Recombinase_CS"/>
</dbReference>
<dbReference type="InterPro" id="IPR006120">
    <property type="entry name" value="Resolvase_HTH_dom"/>
</dbReference>
<evidence type="ECO:0000256" key="4">
    <source>
        <dbReference type="ARBA" id="ARBA00023172"/>
    </source>
</evidence>
<accession>A0ABV5IGR9</accession>
<name>A0ABV5IGR9_9ACTN</name>
<evidence type="ECO:0000259" key="6">
    <source>
        <dbReference type="Pfam" id="PF00239"/>
    </source>
</evidence>
<dbReference type="EMBL" id="JBHMEI010000013">
    <property type="protein sequence ID" value="MFB9202934.1"/>
    <property type="molecule type" value="Genomic_DNA"/>
</dbReference>
<evidence type="ECO:0000256" key="3">
    <source>
        <dbReference type="ARBA" id="ARBA00023125"/>
    </source>
</evidence>
<sequence length="218" mass="23319">MGAGSGYRLGFGECPVEASGVKGITGPGLTAALGHMRRGDTLVVLDLTRLGRDTRELLAIAEDDLHANRRHFRTREGLDAARARGRVGGRPRALTSERIADARILLGAGQTRTAVAAELRVSRWTLSRALDHWMPTPDRSGQPRPHARIAEEDGPVVASVSVADHRQPTDPGRDARRPASGRSEHTGRSAEGVVCASVVSSRWTARHPVLLALATSRG</sequence>
<dbReference type="SUPFAM" id="SSF53041">
    <property type="entry name" value="Resolvase-like"/>
    <property type="match status" value="1"/>
</dbReference>
<dbReference type="InterPro" id="IPR036162">
    <property type="entry name" value="Resolvase-like_N_sf"/>
</dbReference>
<comment type="caution">
    <text evidence="8">The sequence shown here is derived from an EMBL/GenBank/DDBJ whole genome shotgun (WGS) entry which is preliminary data.</text>
</comment>
<organism evidence="8 9">
    <name type="scientific">Nonomuraea spiralis</name>
    <dbReference type="NCBI Taxonomy" id="46182"/>
    <lineage>
        <taxon>Bacteria</taxon>
        <taxon>Bacillati</taxon>
        <taxon>Actinomycetota</taxon>
        <taxon>Actinomycetes</taxon>
        <taxon>Streptosporangiales</taxon>
        <taxon>Streptosporangiaceae</taxon>
        <taxon>Nonomuraea</taxon>
    </lineage>
</organism>
<comment type="similarity">
    <text evidence="1">Belongs to the site-specific recombinase resolvase family.</text>
</comment>
<evidence type="ECO:0000259" key="7">
    <source>
        <dbReference type="Pfam" id="PF02796"/>
    </source>
</evidence>
<evidence type="ECO:0000256" key="1">
    <source>
        <dbReference type="ARBA" id="ARBA00009913"/>
    </source>
</evidence>
<feature type="domain" description="Resolvase HTH" evidence="7">
    <location>
        <begin position="89"/>
        <end position="129"/>
    </location>
</feature>
<dbReference type="SUPFAM" id="SSF46689">
    <property type="entry name" value="Homeodomain-like"/>
    <property type="match status" value="1"/>
</dbReference>
<feature type="region of interest" description="Disordered" evidence="5">
    <location>
        <begin position="162"/>
        <end position="191"/>
    </location>
</feature>
<keyword evidence="2" id="KW-0229">DNA integration</keyword>
<dbReference type="InterPro" id="IPR006119">
    <property type="entry name" value="Resolv_N"/>
</dbReference>
<dbReference type="Gene3D" id="3.40.50.1390">
    <property type="entry name" value="Resolvase, N-terminal catalytic domain"/>
    <property type="match status" value="1"/>
</dbReference>
<dbReference type="Pfam" id="PF00239">
    <property type="entry name" value="Resolvase"/>
    <property type="match status" value="1"/>
</dbReference>
<gene>
    <name evidence="8" type="ORF">ACFFV7_17180</name>
</gene>
<dbReference type="Proteomes" id="UP001589647">
    <property type="component" value="Unassembled WGS sequence"/>
</dbReference>
<keyword evidence="3" id="KW-0238">DNA-binding</keyword>
<keyword evidence="4" id="KW-0233">DNA recombination</keyword>
<dbReference type="CDD" id="cd00569">
    <property type="entry name" value="HTH_Hin_like"/>
    <property type="match status" value="1"/>
</dbReference>
<protein>
    <submittedName>
        <fullName evidence="8">Helix-turn-helix domain-containing protein</fullName>
    </submittedName>
</protein>
<dbReference type="Pfam" id="PF02796">
    <property type="entry name" value="HTH_7"/>
    <property type="match status" value="1"/>
</dbReference>
<dbReference type="InterPro" id="IPR009057">
    <property type="entry name" value="Homeodomain-like_sf"/>
</dbReference>
<keyword evidence="9" id="KW-1185">Reference proteome</keyword>
<reference evidence="8 9" key="1">
    <citation type="submission" date="2024-09" db="EMBL/GenBank/DDBJ databases">
        <authorList>
            <person name="Sun Q."/>
            <person name="Mori K."/>
        </authorList>
    </citation>
    <scope>NUCLEOTIDE SEQUENCE [LARGE SCALE GENOMIC DNA]</scope>
    <source>
        <strain evidence="8 9">CCM 3426</strain>
    </source>
</reference>
<feature type="domain" description="Resolvase/invertase-type recombinase catalytic" evidence="6">
    <location>
        <begin position="18"/>
        <end position="63"/>
    </location>
</feature>
<feature type="compositionally biased region" description="Basic and acidic residues" evidence="5">
    <location>
        <begin position="163"/>
        <end position="188"/>
    </location>
</feature>
<dbReference type="PROSITE" id="PS00398">
    <property type="entry name" value="RECOMBINASES_2"/>
    <property type="match status" value="1"/>
</dbReference>
<evidence type="ECO:0000313" key="8">
    <source>
        <dbReference type="EMBL" id="MFB9202934.1"/>
    </source>
</evidence>
<evidence type="ECO:0000256" key="2">
    <source>
        <dbReference type="ARBA" id="ARBA00022908"/>
    </source>
</evidence>
<evidence type="ECO:0000313" key="9">
    <source>
        <dbReference type="Proteomes" id="UP001589647"/>
    </source>
</evidence>
<proteinExistence type="inferred from homology"/>
<evidence type="ECO:0000256" key="5">
    <source>
        <dbReference type="SAM" id="MobiDB-lite"/>
    </source>
</evidence>